<feature type="compositionally biased region" description="Basic and acidic residues" evidence="2">
    <location>
        <begin position="110"/>
        <end position="121"/>
    </location>
</feature>
<dbReference type="GO" id="GO:0008270">
    <property type="term" value="F:zinc ion binding"/>
    <property type="evidence" value="ECO:0007669"/>
    <property type="project" value="UniProtKB-KW"/>
</dbReference>
<reference evidence="4 5" key="1">
    <citation type="submission" date="2020-05" db="EMBL/GenBank/DDBJ databases">
        <authorList>
            <person name="Campoy J."/>
            <person name="Schneeberger K."/>
            <person name="Spophaly S."/>
        </authorList>
    </citation>
    <scope>NUCLEOTIDE SEQUENCE [LARGE SCALE GENOMIC DNA]</scope>
    <source>
        <strain evidence="4">PruArmRojPasFocal</strain>
    </source>
</reference>
<dbReference type="AlphaFoldDB" id="A0A6J5TPQ5"/>
<dbReference type="InterPro" id="IPR036875">
    <property type="entry name" value="Znf_CCHC_sf"/>
</dbReference>
<evidence type="ECO:0000256" key="2">
    <source>
        <dbReference type="SAM" id="MobiDB-lite"/>
    </source>
</evidence>
<dbReference type="GO" id="GO:0003676">
    <property type="term" value="F:nucleic acid binding"/>
    <property type="evidence" value="ECO:0007669"/>
    <property type="project" value="InterPro"/>
</dbReference>
<dbReference type="Gene3D" id="4.10.60.10">
    <property type="entry name" value="Zinc finger, CCHC-type"/>
    <property type="match status" value="1"/>
</dbReference>
<evidence type="ECO:0000313" key="4">
    <source>
        <dbReference type="EMBL" id="CAB4265652.1"/>
    </source>
</evidence>
<keyword evidence="1" id="KW-0863">Zinc-finger</keyword>
<dbReference type="EMBL" id="CAEKDK010000001">
    <property type="protein sequence ID" value="CAB4265652.1"/>
    <property type="molecule type" value="Genomic_DNA"/>
</dbReference>
<feature type="compositionally biased region" description="Acidic residues" evidence="2">
    <location>
        <begin position="135"/>
        <end position="148"/>
    </location>
</feature>
<sequence length="156" mass="17295">MTIAQYFHKVKSICCEISDLDYTAAIVESRIKRIIIHGEEEALYTNKSKGNFKQHIGGGFKRDGDKAKGHQGEGSSQPGGALKFHGNRGQSKNNKKFEGKCYNCGKKGHMAKDYWSNKRPIESNTATSNSKEKSEDDSDAEASFAIEEEEIALTVM</sequence>
<protein>
    <recommendedName>
        <fullName evidence="3">CCHC-type domain-containing protein</fullName>
    </recommendedName>
</protein>
<proteinExistence type="predicted"/>
<evidence type="ECO:0000313" key="5">
    <source>
        <dbReference type="Proteomes" id="UP000507222"/>
    </source>
</evidence>
<dbReference type="Pfam" id="PF00098">
    <property type="entry name" value="zf-CCHC"/>
    <property type="match status" value="1"/>
</dbReference>
<feature type="domain" description="CCHC-type" evidence="3">
    <location>
        <begin position="100"/>
        <end position="113"/>
    </location>
</feature>
<feature type="compositionally biased region" description="Basic and acidic residues" evidence="2">
    <location>
        <begin position="60"/>
        <end position="71"/>
    </location>
</feature>
<dbReference type="Proteomes" id="UP000507222">
    <property type="component" value="Unassembled WGS sequence"/>
</dbReference>
<dbReference type="PROSITE" id="PS50158">
    <property type="entry name" value="ZF_CCHC"/>
    <property type="match status" value="1"/>
</dbReference>
<dbReference type="SUPFAM" id="SSF57756">
    <property type="entry name" value="Retrovirus zinc finger-like domains"/>
    <property type="match status" value="1"/>
</dbReference>
<gene>
    <name evidence="4" type="ORF">CURHAP_LOCUS7820</name>
</gene>
<evidence type="ECO:0000259" key="3">
    <source>
        <dbReference type="PROSITE" id="PS50158"/>
    </source>
</evidence>
<name>A0A6J5TPQ5_PRUAR</name>
<keyword evidence="1" id="KW-0479">Metal-binding</keyword>
<dbReference type="InterPro" id="IPR001878">
    <property type="entry name" value="Znf_CCHC"/>
</dbReference>
<evidence type="ECO:0000256" key="1">
    <source>
        <dbReference type="PROSITE-ProRule" id="PRU00047"/>
    </source>
</evidence>
<accession>A0A6J5TPQ5</accession>
<organism evidence="4 5">
    <name type="scientific">Prunus armeniaca</name>
    <name type="common">Apricot</name>
    <name type="synonym">Armeniaca vulgaris</name>
    <dbReference type="NCBI Taxonomy" id="36596"/>
    <lineage>
        <taxon>Eukaryota</taxon>
        <taxon>Viridiplantae</taxon>
        <taxon>Streptophyta</taxon>
        <taxon>Embryophyta</taxon>
        <taxon>Tracheophyta</taxon>
        <taxon>Spermatophyta</taxon>
        <taxon>Magnoliopsida</taxon>
        <taxon>eudicotyledons</taxon>
        <taxon>Gunneridae</taxon>
        <taxon>Pentapetalae</taxon>
        <taxon>rosids</taxon>
        <taxon>fabids</taxon>
        <taxon>Rosales</taxon>
        <taxon>Rosaceae</taxon>
        <taxon>Amygdaloideae</taxon>
        <taxon>Amygdaleae</taxon>
        <taxon>Prunus</taxon>
    </lineage>
</organism>
<feature type="region of interest" description="Disordered" evidence="2">
    <location>
        <begin position="54"/>
        <end position="148"/>
    </location>
</feature>
<keyword evidence="1" id="KW-0862">Zinc</keyword>